<evidence type="ECO:0000256" key="2">
    <source>
        <dbReference type="ARBA" id="ARBA00022450"/>
    </source>
</evidence>
<evidence type="ECO:0000313" key="13">
    <source>
        <dbReference type="EMBL" id="WTP91653.1"/>
    </source>
</evidence>
<comment type="pathway">
    <text evidence="1">Antibiotic biosynthesis.</text>
</comment>
<dbReference type="InterPro" id="IPR049900">
    <property type="entry name" value="PKS_mFAS_DH"/>
</dbReference>
<feature type="compositionally biased region" description="Polar residues" evidence="9">
    <location>
        <begin position="4203"/>
        <end position="4213"/>
    </location>
</feature>
<dbReference type="InterPro" id="IPR036291">
    <property type="entry name" value="NAD(P)-bd_dom_sf"/>
</dbReference>
<evidence type="ECO:0000256" key="3">
    <source>
        <dbReference type="ARBA" id="ARBA00022553"/>
    </source>
</evidence>
<evidence type="ECO:0000256" key="4">
    <source>
        <dbReference type="ARBA" id="ARBA00022679"/>
    </source>
</evidence>
<dbReference type="GO" id="GO:0004312">
    <property type="term" value="F:fatty acid synthase activity"/>
    <property type="evidence" value="ECO:0007669"/>
    <property type="project" value="TreeGrafter"/>
</dbReference>
<evidence type="ECO:0000256" key="8">
    <source>
        <dbReference type="PROSITE-ProRule" id="PRU01363"/>
    </source>
</evidence>
<dbReference type="SMART" id="SM00827">
    <property type="entry name" value="PKS_AT"/>
    <property type="match status" value="3"/>
</dbReference>
<feature type="region of interest" description="N-terminal hotdog fold" evidence="8">
    <location>
        <begin position="1940"/>
        <end position="2066"/>
    </location>
</feature>
<dbReference type="InterPro" id="IPR020807">
    <property type="entry name" value="PKS_DH"/>
</dbReference>
<dbReference type="FunFam" id="3.40.366.10:FF:000002">
    <property type="entry name" value="Probable polyketide synthase 2"/>
    <property type="match status" value="2"/>
</dbReference>
<dbReference type="InterPro" id="IPR006162">
    <property type="entry name" value="Ppantetheine_attach_site"/>
</dbReference>
<dbReference type="InterPro" id="IPR042104">
    <property type="entry name" value="PKS_dehydratase_sf"/>
</dbReference>
<keyword evidence="2" id="KW-0596">Phosphopantetheine</keyword>
<dbReference type="Pfam" id="PF08659">
    <property type="entry name" value="KR"/>
    <property type="match status" value="2"/>
</dbReference>
<feature type="active site" description="Proton donor; for dehydratase activity" evidence="8">
    <location>
        <position position="2138"/>
    </location>
</feature>
<feature type="domain" description="PKS/mFAS DH" evidence="12">
    <location>
        <begin position="1940"/>
        <end position="2217"/>
    </location>
</feature>
<keyword evidence="4" id="KW-0808">Transferase</keyword>
<dbReference type="PROSITE" id="PS52004">
    <property type="entry name" value="KS3_2"/>
    <property type="match status" value="3"/>
</dbReference>
<evidence type="ECO:0000259" key="12">
    <source>
        <dbReference type="PROSITE" id="PS52019"/>
    </source>
</evidence>
<name>A0AAU1I9H4_9ACTN</name>
<dbReference type="Pfam" id="PF14765">
    <property type="entry name" value="PS-DH"/>
    <property type="match status" value="1"/>
</dbReference>
<dbReference type="SMART" id="SM01294">
    <property type="entry name" value="PKS_PP_betabranch"/>
    <property type="match status" value="1"/>
</dbReference>
<feature type="domain" description="Ketosynthase family 3 (KS3)" evidence="11">
    <location>
        <begin position="1041"/>
        <end position="1467"/>
    </location>
</feature>
<dbReference type="Pfam" id="PF00550">
    <property type="entry name" value="PP-binding"/>
    <property type="match status" value="3"/>
</dbReference>
<evidence type="ECO:0000256" key="1">
    <source>
        <dbReference type="ARBA" id="ARBA00004792"/>
    </source>
</evidence>
<dbReference type="GO" id="GO:0004315">
    <property type="term" value="F:3-oxoacyl-[acyl-carrier-protein] synthase activity"/>
    <property type="evidence" value="ECO:0007669"/>
    <property type="project" value="InterPro"/>
</dbReference>
<accession>A0AAU1I9H4</accession>
<organism evidence="13">
    <name type="scientific">Streptomyces sp. NBC_00180</name>
    <dbReference type="NCBI Taxonomy" id="2903632"/>
    <lineage>
        <taxon>Bacteria</taxon>
        <taxon>Bacillati</taxon>
        <taxon>Actinomycetota</taxon>
        <taxon>Actinomycetes</taxon>
        <taxon>Kitasatosporales</taxon>
        <taxon>Streptomycetaceae</taxon>
        <taxon>Streptomyces</taxon>
    </lineage>
</organism>
<evidence type="ECO:0000256" key="9">
    <source>
        <dbReference type="SAM" id="MobiDB-lite"/>
    </source>
</evidence>
<dbReference type="InterPro" id="IPR049552">
    <property type="entry name" value="PKS_DH_N"/>
</dbReference>
<dbReference type="PROSITE" id="PS00606">
    <property type="entry name" value="KS3_1"/>
    <property type="match status" value="2"/>
</dbReference>
<dbReference type="InterPro" id="IPR032821">
    <property type="entry name" value="PKS_assoc"/>
</dbReference>
<feature type="domain" description="Ketosynthase family 3 (KS3)" evidence="11">
    <location>
        <begin position="2818"/>
        <end position="3245"/>
    </location>
</feature>
<dbReference type="SUPFAM" id="SSF47336">
    <property type="entry name" value="ACP-like"/>
    <property type="match status" value="3"/>
</dbReference>
<protein>
    <submittedName>
        <fullName evidence="13">SDR family NAD(P)-dependent oxidoreductase</fullName>
    </submittedName>
</protein>
<feature type="active site" description="Proton acceptor; for dehydratase activity" evidence="8">
    <location>
        <position position="1972"/>
    </location>
</feature>
<dbReference type="PANTHER" id="PTHR43775:SF51">
    <property type="entry name" value="INACTIVE PHENOLPHTHIOCEROL SYNTHESIS POLYKETIDE SYNTHASE TYPE I PKS1-RELATED"/>
    <property type="match status" value="1"/>
</dbReference>
<dbReference type="InterPro" id="IPR018201">
    <property type="entry name" value="Ketoacyl_synth_AS"/>
</dbReference>
<dbReference type="InterPro" id="IPR014030">
    <property type="entry name" value="Ketoacyl_synth_N"/>
</dbReference>
<evidence type="ECO:0000256" key="5">
    <source>
        <dbReference type="ARBA" id="ARBA00023194"/>
    </source>
</evidence>
<dbReference type="SUPFAM" id="SSF53901">
    <property type="entry name" value="Thiolase-like"/>
    <property type="match status" value="3"/>
</dbReference>
<feature type="domain" description="Carrier" evidence="10">
    <location>
        <begin position="2726"/>
        <end position="2801"/>
    </location>
</feature>
<dbReference type="Gene3D" id="3.40.366.10">
    <property type="entry name" value="Malonyl-Coenzyme A Acyl Carrier Protein, domain 2"/>
    <property type="match status" value="3"/>
</dbReference>
<dbReference type="InterPro" id="IPR014031">
    <property type="entry name" value="Ketoacyl_synth_C"/>
</dbReference>
<dbReference type="PROSITE" id="PS52019">
    <property type="entry name" value="PKS_MFAS_DH"/>
    <property type="match status" value="1"/>
</dbReference>
<dbReference type="InterPro" id="IPR001227">
    <property type="entry name" value="Ac_transferase_dom_sf"/>
</dbReference>
<dbReference type="SMART" id="SM00826">
    <property type="entry name" value="PKS_DH"/>
    <property type="match status" value="1"/>
</dbReference>
<dbReference type="InterPro" id="IPR014043">
    <property type="entry name" value="Acyl_transferase_dom"/>
</dbReference>
<dbReference type="CDD" id="cd08956">
    <property type="entry name" value="KR_3_FAS_SDR_x"/>
    <property type="match status" value="1"/>
</dbReference>
<dbReference type="GO" id="GO:0031177">
    <property type="term" value="F:phosphopantetheine binding"/>
    <property type="evidence" value="ECO:0007669"/>
    <property type="project" value="InterPro"/>
</dbReference>
<dbReference type="CDD" id="cd08952">
    <property type="entry name" value="KR_1_SDR_x"/>
    <property type="match status" value="1"/>
</dbReference>
<evidence type="ECO:0000256" key="7">
    <source>
        <dbReference type="ARBA" id="ARBA00023315"/>
    </source>
</evidence>
<evidence type="ECO:0000259" key="10">
    <source>
        <dbReference type="PROSITE" id="PS50075"/>
    </source>
</evidence>
<feature type="region of interest" description="Disordered" evidence="9">
    <location>
        <begin position="897"/>
        <end position="926"/>
    </location>
</feature>
<dbReference type="InterPro" id="IPR016039">
    <property type="entry name" value="Thiolase-like"/>
</dbReference>
<reference evidence="13" key="1">
    <citation type="submission" date="2022-10" db="EMBL/GenBank/DDBJ databases">
        <title>The complete genomes of actinobacterial strains from the NBC collection.</title>
        <authorList>
            <person name="Joergensen T.S."/>
            <person name="Alvarez Arevalo M."/>
            <person name="Sterndorff E.B."/>
            <person name="Faurdal D."/>
            <person name="Vuksanovic O."/>
            <person name="Mourched A.-S."/>
            <person name="Charusanti P."/>
            <person name="Shaw S."/>
            <person name="Blin K."/>
            <person name="Weber T."/>
        </authorList>
    </citation>
    <scope>NUCLEOTIDE SEQUENCE</scope>
    <source>
        <strain evidence="13">NBC 00180</strain>
    </source>
</reference>
<dbReference type="FunFam" id="3.40.47.10:FF:000019">
    <property type="entry name" value="Polyketide synthase type I"/>
    <property type="match status" value="3"/>
</dbReference>
<dbReference type="CDD" id="cd00833">
    <property type="entry name" value="PKS"/>
    <property type="match status" value="3"/>
</dbReference>
<dbReference type="Gene3D" id="3.40.47.10">
    <property type="match status" value="3"/>
</dbReference>
<dbReference type="Pfam" id="PF22621">
    <property type="entry name" value="CurL-like_PKS_C"/>
    <property type="match status" value="1"/>
</dbReference>
<dbReference type="SUPFAM" id="SSF51735">
    <property type="entry name" value="NAD(P)-binding Rossmann-fold domains"/>
    <property type="match status" value="4"/>
</dbReference>
<dbReference type="SUPFAM" id="SSF55048">
    <property type="entry name" value="Probable ACP-binding domain of malonyl-CoA ACP transacylase"/>
    <property type="match status" value="3"/>
</dbReference>
<dbReference type="SUPFAM" id="SSF52151">
    <property type="entry name" value="FabD/lysophospholipase-like"/>
    <property type="match status" value="3"/>
</dbReference>
<keyword evidence="7" id="KW-0012">Acyltransferase</keyword>
<dbReference type="FunFam" id="1.10.1200.10:FF:000007">
    <property type="entry name" value="Probable polyketide synthase pks17"/>
    <property type="match status" value="1"/>
</dbReference>
<dbReference type="PROSITE" id="PS50075">
    <property type="entry name" value="CARRIER"/>
    <property type="match status" value="3"/>
</dbReference>
<feature type="domain" description="Ketosynthase family 3 (KS3)" evidence="11">
    <location>
        <begin position="18"/>
        <end position="437"/>
    </location>
</feature>
<dbReference type="Pfam" id="PF22953">
    <property type="entry name" value="SpnB_Rossmann"/>
    <property type="match status" value="1"/>
</dbReference>
<sequence length="4383" mass="459134">MDETTVGTGMAESGRADAVAVAVVGLSCRFAEAAGPDAFWHLLRTGGNAVTEVPEGRWDRDGSAAGGAGTRWGSFLADVAGFDAGFFGVSRREAAVMDPQQRLMLELSWEALEDSGTVPATLRGERCGVFIGAMRDDYARLAQGLGPDLRTHHSFAGLQRSLIANRVSYFCGLRGPSMTVDTGQSSSLTAVHLACQSLLTGESEIALAGGVNLNLAAASEEDAAAFGGLSPDGRCYTFDARANGFVRGEGGGVVVLKTLAKALADGDRVHCVISGGAVNNDGGGEGLTVPSQAAQEELLRLAYRNAGVDPALVQYVELHGTGTRVGDPVEAAALGAVLGARRSPGHPLPVGSVKSNLGHLEAAAGICSLIKTVLALRNRELPPSLNFETPHPQIPLESLRLRVITELKPWSGSGGPLVAGVSSFGMGGTNCHLVLAEAPAHTPAAPPRRETTGPQVVPALLSARTGPALRAQAERLAAFVEDHPQVDPVDLAHSLATTRTAFEHRAVAAASDRTTLLVALRALAKGRQPVRVSRGVVDPNARVAFLFAGQGGQRLDMGRELYVAFPAFAAAFDEVCRYLDSHLQRPVREVVFAAPGSPEAALLDQTLYTQAAVFALEVALYRLLTSFGVRADQLAGHSVGELAAAHVAGLFSLPDAAALVATRGRLMQSLPTDGAMVSVRAGADEVRDLLAGREDRLSLAAVNGPAATVLSGDEDVVAEVVHVLAARGHKTKRLRVSHALHSPHLEPVLEEFRAAVAAVTFQPPRVPIVSTLTGEPVPPEQMSTPEYWVRQAREPVRFLEAVRALLASGTTVFVELGPDGSLATMARDCVAAAPGNTAAVVPTLRAGRPESQTLLTALGAMHTRGVTVDWTTAFADSGARPVRLPTYAFQRERHWWKSGRPQEPADTPADTPTHAPAWPSGEQPAATGSLQARLAGLPAAEQNRAVLELVLEHAADVLGEYRADQVDPTRTFQDLGFDSLMGAELLVRLGETAQSPLSPTALFDHPTPTGLAHGLLAQLPDTPSAPVSAAEAGPAAFADRDDPIAIIGMACRYPGDVSTPEELWQLAASGTDAIGGFPTDRGWDVEGLHDPDPDRRGKSYTRYGGFLHNAADFDAAFFGISPREALTTDPQQRLLLTTAWEAFESAGIDPASVRDSRTAVFAGVMHHDYAPRVHTVPEGLEGHLVTGNTSSVVSGRLAYVFGLRGPAVTVDTACSSSLVALHLAAQALRRGECSLALAGGVSVMATPEMFVEFSRLRGLAPDGRCKSFSGTADGTAWAEGSGLLVLERLSDAHRNGHRVLAVIKGSAVNQDGASNGLSAPSGPAQEQVIREALADARLAAAEVDAVEAHGTGTPLGDPIEAQALLATYGQDRPADRPLLLGSLKSNIGHAQAAAGVGGVIKMVLAMRHGLLPKLLHLDEPTRHVDWSSGLVTPLAEDTEWPRTGRARRAAVSSFGISGTNAHLVLEAPHAQAPAATEVAPAGDGGLQAATPWVLSGRSEAALRDQASRLRAHLDRHPDLDLTDVAYTLASGRSVFDHRSVIVGRDRVSLLKGLDAVAAGTPAAGVCSGRARTGHRPVLVFPGQGTQWAGMAVNLLATSPAFAERMADCGRALAPFIDWSLPDVLADESALAEVDVVQPALWAVMVSLAAAWRAYGVEPAAVVGHSQGEIAATTVAGGLSLEDGARVVALRSKALRALSGQGGMMSVRLPRQETEERIRPWRDRISIAAVNGPQSTVVSGEPAALDELSQELSGSDVRWSRLPVDYASHSSQVAQLRERLLTELSPITPRSSDVPFYSTLTRGLIDTAKLDADYWYRNLRHPVEFDSVIHTLAGQGHRLFIESSPRSVLTMDVQQVLDETTEGGTALGTLRRNDGGLDRFLASVAEAHVHGLNARWAEAFRPGTAEYTDLPTYAFQPERFWMLPTTSAADAQGLGLLACEHPLLGAAVAKADDDSLVFTGRLSLRAQPWLADHAVNGTVLLPGTAFVELALHAGGQAGCDRVEELALATPLVLPDEGDVELQLTVGAPESGRRPVSVYSRAADRAALPETVWTRHATGSLISGADGQEDLGPWPPADAEPLDLTDAYERLAETGYEYGPAFQGLTAVWQLGHDTYAEVALPASFQEDAPGFGIHPALLDAALHPLLTGAQPGADGDMIRLPFSWTGVSLYATGATALRIRLSPTGDGEFSLTAADSTGLAVASVDGLTLRPVRPEHAGAGRDHQRSLFQVDWVDVTRPASAASGGRWAVLGPDGSGLDIADPAVSCHPDLASLRLAVEGGETVPDVVVIACRTVPDGQDTAPENRSAPADAGAASPVAGTAALPAALSAATTGVLDLLQSWLADEAFATSRLVVVTRGAIAAAPGEDVPDLSHAPVWGLLRTAQSEHPSRFLIVDTDAGGTDIGLLRTAAASGEPQLAVRDGQLIAPRLSRATPAEAGRPAPWDPNGTVLITGGTGTLGGLLARHLVTEHGVRRLLLTGRHGQDAPGAAELHAELGALGAHVTIAACDAADAKRLAAVLAGVPGEHPLTAVIHAAGVLDDGTVESLDAERLEGVLRPKAVGAWNLHRLTESLSLSAFVLFSSVAGTSGTPGQGNYAAANTFLDALAHHRRARGLAATSLAWGLWDRNSGMTGHLGRTDRARLARGGLVPLSEEQGVMLFDAALALDSALLVPARLDLAALRMQAAHGTVPALFTSLLGASRRVLPASRPPALSPQDPAGPVAFSDGRALMELVRTTVATVLGHAAPDRIDDDRAFRDLGFDSLTGLELRNRLSAATGLRLPATTVFDHPTPTALADYLSGRVSAPASRPTPLPTAASDDDPVVIVGTGCRFPGGVRSAQDLWEVFSEGRDVVSDFPRNRGWDIDTLYDPDSATPQPGRTYARHGGFLTDATDFDPTFFGISPREALIMDPQQRVLLEVAWHALESAGIDPSTLHGTRTGVFTGLIPGEYAAHPGIPLDLIGQRSIANTSSVASGRLSYTLGLQGPAITIDTACSSSLVAIHLAAQSLRNDETTLALAGGATIMATPAHFIEFSQQQGLAPDGRCKPFAAAADGTGFSEGAGLVVLERLSDARRNGHRVLAVIRGSAVNQDGASNGLTAPNGPAQQRLIEAALANARLCADEIDVVEAHGTGTSLGDPIEAGALLAAYGENRPADRPLWLGSAKSNLGHTQAAAGVAGVIKMIEALRHELLPQTLHVDSPTPQVDWSGETVRLLTEAQPWTASEHERRAAVSSFGISGTNAHLILEEPPADDAAPATTAPADHPTAPVLPFALSATTAGALPSQARELLRHLGPHTDPLDLAHSLGTTRKHHPHRAVVLAPNIGELSTELTHIAHGSATSSTVTSSTTPNPTTAFLFPGQGTGWPAMGEDLHRAYPVFAEAFDAICAELNGQLEHPLKEAVFAAKGTDKAGLLERTDYAQAAVFAIEVALFRLLTHHGVQPDFLAGHSVGEIAAAHVAGVLSLADACTLVVTRGRLMHTLAPGGTMVSLAASEDDVRSLIAGREHEVAVAAVNGPEAVVISGDEEAVLDCADRMAAQGHRTTRLAVHRAFHSHHMDAVLEPFHEALATLRFQPPTVPIVSAVTGSPVTAAEICSPGYWTRHARATVRFQDSLDWLSKAGVGLYAEVGPGHALTALGQHNLAPQPGDPDAVELVSCLREGRPGTETLPAALAVLHTRGASVDWAAWCAGGRTVDLPLYAFQRERYWLRDGGAPATGEDRGGATAGATRDPLCYEMGWRPWVPAVAPPGVTASHWLVIAPSDGAYDETVSALLRALGERGAVAVESRATGADRETWRQLLTGTPLPAPLAGIVSLVSLDERRDPAQPSVPRAVTATLGLVQALEDLGVDAPVRSVTRGAVGISEEDPVLRPGQAAVWGLGRVIALEAPHLWGGLIDLPEAMDERSWSWFCDALTAKGGDDQLALRSSGIYVPRLTRTGLPAPTYPDGLTGWRPRGTVLVTGGLGGLGAHVARWLARSGAEHLLLTGRRGPNTPGADPLRAELVELGATVTIAACDITDREALDHLIRTVPADTPLTGVVHAAGVLDDGLIASLSPERLGTVFGAKTDAAWHLHELTRDHPLERFVLFSSLAGTVGSPGQGNYAAANAVLDALAQHRRGLGLPATSLAWGPWADTGMFTPAVAQFRHHDGLTPLPAPLALDAFASSLARPGSFYAIADVDWDRFAHTAGRPGSLLSDLTSAGVGEPPSGTSADGTPSPQHLAALPSDELQDELLRQVITHVAAVSGHATAAIPANQAFKEMGLDSLATIQLRNRLHAATGVRLATTVAYEHPTPTALARHLAAGIGDQRGDVVRPVMAQLRKLQTALSAIPAGDERREEIDTLLETIFLKWREQERVQANAAKGRDLVLASDDEMFDLIDNVLGHTEE</sequence>
<dbReference type="InterPro" id="IPR013968">
    <property type="entry name" value="PKS_KR"/>
</dbReference>
<dbReference type="InterPro" id="IPR049551">
    <property type="entry name" value="PKS_DH_C"/>
</dbReference>
<dbReference type="Pfam" id="PF21089">
    <property type="entry name" value="PKS_DH_N"/>
    <property type="match status" value="1"/>
</dbReference>
<evidence type="ECO:0000256" key="6">
    <source>
        <dbReference type="ARBA" id="ARBA00023268"/>
    </source>
</evidence>
<dbReference type="GO" id="GO:0033068">
    <property type="term" value="P:macrolide biosynthetic process"/>
    <property type="evidence" value="ECO:0007669"/>
    <property type="project" value="UniProtKB-ARBA"/>
</dbReference>
<feature type="region of interest" description="Disordered" evidence="9">
    <location>
        <begin position="4191"/>
        <end position="4217"/>
    </location>
</feature>
<dbReference type="Gene3D" id="3.40.50.720">
    <property type="entry name" value="NAD(P)-binding Rossmann-like Domain"/>
    <property type="match status" value="2"/>
</dbReference>
<gene>
    <name evidence="13" type="ORF">OG477_43405</name>
</gene>
<dbReference type="Pfam" id="PF02801">
    <property type="entry name" value="Ketoacyl-synt_C"/>
    <property type="match status" value="3"/>
</dbReference>
<keyword evidence="5" id="KW-0045">Antibiotic biosynthesis</keyword>
<dbReference type="InterPro" id="IPR055123">
    <property type="entry name" value="SpnB-like_Rossmann"/>
</dbReference>
<dbReference type="InterPro" id="IPR057326">
    <property type="entry name" value="KR_dom"/>
</dbReference>
<dbReference type="SMART" id="SM00822">
    <property type="entry name" value="PKS_KR"/>
    <property type="match status" value="2"/>
</dbReference>
<dbReference type="SMART" id="SM00823">
    <property type="entry name" value="PKS_PP"/>
    <property type="match status" value="3"/>
</dbReference>
<dbReference type="Gene3D" id="3.10.129.110">
    <property type="entry name" value="Polyketide synthase dehydratase"/>
    <property type="match status" value="1"/>
</dbReference>
<dbReference type="InterPro" id="IPR020806">
    <property type="entry name" value="PKS_PP-bd"/>
</dbReference>
<keyword evidence="6" id="KW-0511">Multifunctional enzyme</keyword>
<dbReference type="InterPro" id="IPR016036">
    <property type="entry name" value="Malonyl_transacylase_ACP-bd"/>
</dbReference>
<feature type="domain" description="Carrier" evidence="10">
    <location>
        <begin position="944"/>
        <end position="1019"/>
    </location>
</feature>
<dbReference type="Gene3D" id="3.30.70.3290">
    <property type="match status" value="3"/>
</dbReference>
<dbReference type="Pfam" id="PF00109">
    <property type="entry name" value="ketoacyl-synt"/>
    <property type="match status" value="3"/>
</dbReference>
<dbReference type="InterPro" id="IPR036736">
    <property type="entry name" value="ACP-like_sf"/>
</dbReference>
<dbReference type="SMART" id="SM00825">
    <property type="entry name" value="PKS_KS"/>
    <property type="match status" value="3"/>
</dbReference>
<dbReference type="InterPro" id="IPR020841">
    <property type="entry name" value="PKS_Beta-ketoAc_synthase_dom"/>
</dbReference>
<dbReference type="Pfam" id="PF00698">
    <property type="entry name" value="Acyl_transf_1"/>
    <property type="match status" value="3"/>
</dbReference>
<keyword evidence="3" id="KW-0597">Phosphoprotein</keyword>
<dbReference type="PROSITE" id="PS00012">
    <property type="entry name" value="PHOSPHOPANTETHEINE"/>
    <property type="match status" value="3"/>
</dbReference>
<dbReference type="GO" id="GO:0006633">
    <property type="term" value="P:fatty acid biosynthetic process"/>
    <property type="evidence" value="ECO:0007669"/>
    <property type="project" value="InterPro"/>
</dbReference>
<dbReference type="InterPro" id="IPR016035">
    <property type="entry name" value="Acyl_Trfase/lysoPLipase"/>
</dbReference>
<dbReference type="InterPro" id="IPR050091">
    <property type="entry name" value="PKS_NRPS_Biosynth_Enz"/>
</dbReference>
<feature type="domain" description="Carrier" evidence="10">
    <location>
        <begin position="4223"/>
        <end position="4300"/>
    </location>
</feature>
<dbReference type="InterPro" id="IPR009081">
    <property type="entry name" value="PP-bd_ACP"/>
</dbReference>
<proteinExistence type="predicted"/>
<dbReference type="Gene3D" id="1.10.1200.10">
    <property type="entry name" value="ACP-like"/>
    <property type="match status" value="3"/>
</dbReference>
<evidence type="ECO:0000259" key="11">
    <source>
        <dbReference type="PROSITE" id="PS52004"/>
    </source>
</evidence>
<dbReference type="PANTHER" id="PTHR43775">
    <property type="entry name" value="FATTY ACID SYNTHASE"/>
    <property type="match status" value="1"/>
</dbReference>
<feature type="region of interest" description="C-terminal hotdog fold" evidence="8">
    <location>
        <begin position="2077"/>
        <end position="2217"/>
    </location>
</feature>
<dbReference type="EMBL" id="CP108140">
    <property type="protein sequence ID" value="WTP91653.1"/>
    <property type="molecule type" value="Genomic_DNA"/>
</dbReference>
<dbReference type="Pfam" id="PF16197">
    <property type="entry name" value="KAsynt_C_assoc"/>
    <property type="match status" value="2"/>
</dbReference>